<dbReference type="InterPro" id="IPR051628">
    <property type="entry name" value="LUBAC_E3_Ligases"/>
</dbReference>
<dbReference type="CDD" id="cd22585">
    <property type="entry name" value="Rcat_RBR_DEAH12-like"/>
    <property type="match status" value="1"/>
</dbReference>
<keyword evidence="13" id="KW-1185">Reference proteome</keyword>
<dbReference type="Gene3D" id="1.20.120.1750">
    <property type="match status" value="1"/>
</dbReference>
<reference evidence="12 13" key="1">
    <citation type="submission" date="2014-02" db="EMBL/GenBank/DDBJ databases">
        <title>Transposable element dynamics among asymbiotic and ectomycorrhizal Amanita fungi.</title>
        <authorList>
            <consortium name="DOE Joint Genome Institute"/>
            <person name="Hess J."/>
            <person name="Skrede I."/>
            <person name="Wolfe B."/>
            <person name="LaButti K."/>
            <person name="Ohm R.A."/>
            <person name="Grigoriev I.V."/>
            <person name="Pringle A."/>
        </authorList>
    </citation>
    <scope>NUCLEOTIDE SEQUENCE [LARGE SCALE GENOMIC DNA]</scope>
    <source>
        <strain evidence="12 13">SKay4041</strain>
    </source>
</reference>
<proteinExistence type="predicted"/>
<comment type="pathway">
    <text evidence="1">Protein modification; protein ubiquitination.</text>
</comment>
<dbReference type="GO" id="GO:0000151">
    <property type="term" value="C:ubiquitin ligase complex"/>
    <property type="evidence" value="ECO:0007669"/>
    <property type="project" value="TreeGrafter"/>
</dbReference>
<dbReference type="Pfam" id="PF26200">
    <property type="entry name" value="Rcat_RNF216"/>
    <property type="match status" value="1"/>
</dbReference>
<evidence type="ECO:0000259" key="10">
    <source>
        <dbReference type="PROSITE" id="PS50089"/>
    </source>
</evidence>
<keyword evidence="5 8" id="KW-0863">Zinc-finger</keyword>
<dbReference type="Gene3D" id="3.30.70.330">
    <property type="match status" value="1"/>
</dbReference>
<dbReference type="GO" id="GO:0003676">
    <property type="term" value="F:nucleic acid binding"/>
    <property type="evidence" value="ECO:0007669"/>
    <property type="project" value="InterPro"/>
</dbReference>
<evidence type="ECO:0000259" key="11">
    <source>
        <dbReference type="PROSITE" id="PS51873"/>
    </source>
</evidence>
<dbReference type="Pfam" id="PF01485">
    <property type="entry name" value="IBR"/>
    <property type="match status" value="1"/>
</dbReference>
<dbReference type="Pfam" id="PF13445">
    <property type="entry name" value="zf-RING_UBOX"/>
    <property type="match status" value="1"/>
</dbReference>
<dbReference type="InterPro" id="IPR017907">
    <property type="entry name" value="Znf_RING_CS"/>
</dbReference>
<dbReference type="CDD" id="cd20335">
    <property type="entry name" value="BRcat_RBR"/>
    <property type="match status" value="1"/>
</dbReference>
<dbReference type="GO" id="GO:0097039">
    <property type="term" value="P:protein linear polyubiquitination"/>
    <property type="evidence" value="ECO:0007669"/>
    <property type="project" value="TreeGrafter"/>
</dbReference>
<feature type="domain" description="RING-type" evidence="10">
    <location>
        <begin position="559"/>
        <end position="600"/>
    </location>
</feature>
<dbReference type="SUPFAM" id="SSF54928">
    <property type="entry name" value="RNA-binding domain, RBD"/>
    <property type="match status" value="1"/>
</dbReference>
<feature type="compositionally biased region" description="Basic and acidic residues" evidence="9">
    <location>
        <begin position="16"/>
        <end position="36"/>
    </location>
</feature>
<protein>
    <recommendedName>
        <fullName evidence="14">RING-type domain-containing protein</fullName>
    </recommendedName>
</protein>
<dbReference type="OrthoDB" id="1431934at2759"/>
<dbReference type="SUPFAM" id="SSF57850">
    <property type="entry name" value="RING/U-box"/>
    <property type="match status" value="2"/>
</dbReference>
<keyword evidence="7" id="KW-0862">Zinc</keyword>
<evidence type="ECO:0000256" key="9">
    <source>
        <dbReference type="SAM" id="MobiDB-lite"/>
    </source>
</evidence>
<dbReference type="InterPro" id="IPR002867">
    <property type="entry name" value="IBR_dom"/>
</dbReference>
<dbReference type="InterPro" id="IPR027370">
    <property type="entry name" value="Znf-RING_euk"/>
</dbReference>
<evidence type="ECO:0000256" key="5">
    <source>
        <dbReference type="ARBA" id="ARBA00022771"/>
    </source>
</evidence>
<evidence type="ECO:0000256" key="8">
    <source>
        <dbReference type="PROSITE-ProRule" id="PRU00175"/>
    </source>
</evidence>
<sequence>QSEEEAAIKEQVQQTKAEHQALKAAKEAERQAKIQEERRIRQSQLEAERRAKQRETAQREARVTIQRAVHRESVLVTCGAGIDVRRIVCGFDCCFITIKNLPPSTKRNEIEELVGSMGLNHEMFLLLNVRPFQNGNVEAKIILYAEYGKRLASALDGSVHDDNILEVEVSDTATGNRMGSSDRNANVLTISWYPPSRAMVASFSSHFDAQNAVTTFNGTTFHGQKLKVELDQGRLKSIPLDTTTSVKVYNLPLTVTLDDVQTYFGALYMRELRPGMTTPETVHRILRQYIEILGEFRTYEAAPTNAGRSKEEVRVAYNSWEGAKRTRDLLKNRKFGVGFPTFKFWLPEPIQYTITIPLQQHRAQKARWDSMAERDDNKAAFVRITNNPERAFIRVLGEDKKAVGQLKVRVENLVSGETLDAALWHRSFTTAAGRRFLEDVHSRTKAYIRCDWKTQSLKVYAAGTANEEAEALIRSEIERLESLEWSIRLPPRSIRFFTRKGLAALKEELGEEAVTLNLGTFPYTMMIRGGEDARRMVNRLIEESQNESQLDTETDQEMCPICFDEVKTPVTLGCGHSFCTACIGHYLTSATERKSFPLVCVGNEDRCKTPISIPTIQKYLSAQQFDQLIEAAVTAYIDSQPGRFKYCTTPDCPQVYCCEGPKKDLTCPSCFATVCTSCHKEAHEGMTCAERELLNDPGEQERRNDAWARAAGAKRCPACRVWIQKTEGCNHMTCRCGAHLCWICLARFTGSSDVYTHLRVTHGGIFD</sequence>
<feature type="non-terminal residue" evidence="12">
    <location>
        <position position="767"/>
    </location>
</feature>
<feature type="region of interest" description="Disordered" evidence="9">
    <location>
        <begin position="1"/>
        <end position="36"/>
    </location>
</feature>
<name>A0A2A9NRY4_9AGAR</name>
<dbReference type="PROSITE" id="PS51873">
    <property type="entry name" value="TRIAD"/>
    <property type="match status" value="1"/>
</dbReference>
<feature type="non-terminal residue" evidence="12">
    <location>
        <position position="1"/>
    </location>
</feature>
<evidence type="ECO:0000256" key="7">
    <source>
        <dbReference type="ARBA" id="ARBA00022833"/>
    </source>
</evidence>
<dbReference type="GO" id="GO:0008270">
    <property type="term" value="F:zinc ion binding"/>
    <property type="evidence" value="ECO:0007669"/>
    <property type="project" value="UniProtKB-KW"/>
</dbReference>
<dbReference type="EMBL" id="KZ302004">
    <property type="protein sequence ID" value="PFH50423.1"/>
    <property type="molecule type" value="Genomic_DNA"/>
</dbReference>
<dbReference type="InterPro" id="IPR035979">
    <property type="entry name" value="RBD_domain_sf"/>
</dbReference>
<keyword evidence="4" id="KW-0677">Repeat</keyword>
<evidence type="ECO:0000313" key="13">
    <source>
        <dbReference type="Proteomes" id="UP000242287"/>
    </source>
</evidence>
<evidence type="ECO:0000256" key="6">
    <source>
        <dbReference type="ARBA" id="ARBA00022786"/>
    </source>
</evidence>
<dbReference type="InterPro" id="IPR013087">
    <property type="entry name" value="Znf_C2H2_type"/>
</dbReference>
<evidence type="ECO:0000256" key="1">
    <source>
        <dbReference type="ARBA" id="ARBA00004906"/>
    </source>
</evidence>
<dbReference type="GO" id="GO:0004842">
    <property type="term" value="F:ubiquitin-protein transferase activity"/>
    <property type="evidence" value="ECO:0007669"/>
    <property type="project" value="TreeGrafter"/>
</dbReference>
<dbReference type="STRING" id="703135.A0A2A9NRY4"/>
<keyword evidence="6" id="KW-0833">Ubl conjugation pathway</keyword>
<dbReference type="PROSITE" id="PS00028">
    <property type="entry name" value="ZINC_FINGER_C2H2_1"/>
    <property type="match status" value="1"/>
</dbReference>
<dbReference type="GO" id="GO:0043161">
    <property type="term" value="P:proteasome-mediated ubiquitin-dependent protein catabolic process"/>
    <property type="evidence" value="ECO:0007669"/>
    <property type="project" value="TreeGrafter"/>
</dbReference>
<gene>
    <name evidence="12" type="ORF">AMATHDRAFT_114700</name>
</gene>
<dbReference type="AlphaFoldDB" id="A0A2A9NRY4"/>
<feature type="domain" description="RING-type" evidence="11">
    <location>
        <begin position="555"/>
        <end position="767"/>
    </location>
</feature>
<dbReference type="SMART" id="SM00184">
    <property type="entry name" value="RING"/>
    <property type="match status" value="1"/>
</dbReference>
<dbReference type="PROSITE" id="PS50089">
    <property type="entry name" value="ZF_RING_2"/>
    <property type="match status" value="1"/>
</dbReference>
<dbReference type="InterPro" id="IPR001841">
    <property type="entry name" value="Znf_RING"/>
</dbReference>
<organism evidence="12 13">
    <name type="scientific">Amanita thiersii Skay4041</name>
    <dbReference type="NCBI Taxonomy" id="703135"/>
    <lineage>
        <taxon>Eukaryota</taxon>
        <taxon>Fungi</taxon>
        <taxon>Dikarya</taxon>
        <taxon>Basidiomycota</taxon>
        <taxon>Agaricomycotina</taxon>
        <taxon>Agaricomycetes</taxon>
        <taxon>Agaricomycetidae</taxon>
        <taxon>Agaricales</taxon>
        <taxon>Pluteineae</taxon>
        <taxon>Amanitaceae</taxon>
        <taxon>Amanita</taxon>
    </lineage>
</organism>
<evidence type="ECO:0000313" key="12">
    <source>
        <dbReference type="EMBL" id="PFH50423.1"/>
    </source>
</evidence>
<dbReference type="InterPro" id="IPR044066">
    <property type="entry name" value="TRIAD_supradom"/>
</dbReference>
<dbReference type="Gene3D" id="3.30.40.10">
    <property type="entry name" value="Zinc/RING finger domain, C3HC4 (zinc finger)"/>
    <property type="match status" value="1"/>
</dbReference>
<dbReference type="GO" id="GO:0043130">
    <property type="term" value="F:ubiquitin binding"/>
    <property type="evidence" value="ECO:0007669"/>
    <property type="project" value="TreeGrafter"/>
</dbReference>
<accession>A0A2A9NRY4</accession>
<evidence type="ECO:0000256" key="3">
    <source>
        <dbReference type="ARBA" id="ARBA00022723"/>
    </source>
</evidence>
<keyword evidence="2" id="KW-0808">Transferase</keyword>
<evidence type="ECO:0008006" key="14">
    <source>
        <dbReference type="Google" id="ProtNLM"/>
    </source>
</evidence>
<dbReference type="PANTHER" id="PTHR22770:SF13">
    <property type="entry name" value="RING-TYPE DOMAIN-CONTAINING PROTEIN"/>
    <property type="match status" value="1"/>
</dbReference>
<dbReference type="PANTHER" id="PTHR22770">
    <property type="entry name" value="UBIQUITIN CONJUGATING ENZYME 7 INTERACTING PROTEIN-RELATED"/>
    <property type="match status" value="1"/>
</dbReference>
<evidence type="ECO:0000256" key="4">
    <source>
        <dbReference type="ARBA" id="ARBA00022737"/>
    </source>
</evidence>
<dbReference type="InterPro" id="IPR013083">
    <property type="entry name" value="Znf_RING/FYVE/PHD"/>
</dbReference>
<dbReference type="SMART" id="SM00647">
    <property type="entry name" value="IBR"/>
    <property type="match status" value="1"/>
</dbReference>
<evidence type="ECO:0000256" key="2">
    <source>
        <dbReference type="ARBA" id="ARBA00022679"/>
    </source>
</evidence>
<dbReference type="InterPro" id="IPR012677">
    <property type="entry name" value="Nucleotide-bd_a/b_plait_sf"/>
</dbReference>
<dbReference type="Proteomes" id="UP000242287">
    <property type="component" value="Unassembled WGS sequence"/>
</dbReference>
<dbReference type="PROSITE" id="PS00518">
    <property type="entry name" value="ZF_RING_1"/>
    <property type="match status" value="1"/>
</dbReference>
<keyword evidence="3" id="KW-0479">Metal-binding</keyword>